<reference evidence="11 12" key="1">
    <citation type="submission" date="2018-10" db="EMBL/GenBank/DDBJ databases">
        <title>Sequencing the genomes of 1000 actinobacteria strains.</title>
        <authorList>
            <person name="Klenk H.-P."/>
        </authorList>
    </citation>
    <scope>NUCLEOTIDE SEQUENCE [LARGE SCALE GENOMIC DNA]</scope>
    <source>
        <strain evidence="11 12">DSM 45175</strain>
    </source>
</reference>
<feature type="region of interest" description="Disordered" evidence="8">
    <location>
        <begin position="270"/>
        <end position="322"/>
    </location>
</feature>
<accession>A0A495JJH4</accession>
<dbReference type="EMBL" id="RBKT01000001">
    <property type="protein sequence ID" value="RKR88544.1"/>
    <property type="molecule type" value="Genomic_DNA"/>
</dbReference>
<dbReference type="InterPro" id="IPR017441">
    <property type="entry name" value="Protein_kinase_ATP_BS"/>
</dbReference>
<evidence type="ECO:0000256" key="8">
    <source>
        <dbReference type="SAM" id="MobiDB-lite"/>
    </source>
</evidence>
<evidence type="ECO:0000256" key="2">
    <source>
        <dbReference type="ARBA" id="ARBA00022527"/>
    </source>
</evidence>
<evidence type="ECO:0000259" key="10">
    <source>
        <dbReference type="PROSITE" id="PS50011"/>
    </source>
</evidence>
<dbReference type="PROSITE" id="PS00108">
    <property type="entry name" value="PROTEIN_KINASE_ST"/>
    <property type="match status" value="1"/>
</dbReference>
<dbReference type="InterPro" id="IPR008271">
    <property type="entry name" value="Ser/Thr_kinase_AS"/>
</dbReference>
<keyword evidence="3" id="KW-0808">Transferase</keyword>
<dbReference type="GO" id="GO:0005524">
    <property type="term" value="F:ATP binding"/>
    <property type="evidence" value="ECO:0007669"/>
    <property type="project" value="UniProtKB-UniRule"/>
</dbReference>
<feature type="binding site" evidence="7">
    <location>
        <position position="42"/>
    </location>
    <ligand>
        <name>ATP</name>
        <dbReference type="ChEBI" id="CHEBI:30616"/>
    </ligand>
</feature>
<sequence>MSEAPPQLIADRYRLVEPLGQGGMGRVWLARDEVLHRDVAIKELVPPPGLTTDERREMRERSLREARAIARLNNINVVRIFDVLRTDADPWIVMEYVRSRSLQDTLASDGPVSPGKAAEIGLGVLGALKAAHKAGVMHRDIKPGNVLLGEDGRVVLTDFGLATVPGDPNVTRTGLVLGSPAYIAPERARDGTAGPEADLWSLGATLYAAVEGQSPYARSSAIATLAALATEPPPPAKRAGPLKAVLNGLLRKDPAQRITADVAERLLRRATDKRPPRSTISLLDGVRRPSPFGPREARTKVVPLPAPRPASDQPAAAADSASSSMIADFIGTAGAGATEPTAPGTPVTRDEPGATVDDAADQPAVTAESTEVESTETDRTEPPTASVEKTAKLSAPISPAPPSYAIGAASVGSGTPAPVTPTPAPAPTPAPTSPAPAAAGATETVASPNRGRTFGRPVVAGAENKGSFFAGRQVWLLGGLVVVLLLALAVVVPLALRDPDTKSSDQPGGQPSAQASATGTGAPASTTAPAAPPAGEPSSPAVAPSDVPASEPAMTRGQGPLPAGWTWHKDSTGFTVPVPSGWRMERTSTAVRFIEPNNARLLMIDQTSSPQKDAVADWTRQEDARTRAGRYRDYKRVKIEKIDYFLEAADWEWTYTSDSGNPLHVVNRGFVTGPRHGYAIYWSTPAGAWQDNLDELKLISDGFLPAPN</sequence>
<gene>
    <name evidence="11" type="ORF">BDK92_2872</name>
</gene>
<dbReference type="Gene3D" id="3.30.200.20">
    <property type="entry name" value="Phosphorylase Kinase, domain 1"/>
    <property type="match status" value="1"/>
</dbReference>
<feature type="transmembrane region" description="Helical" evidence="9">
    <location>
        <begin position="474"/>
        <end position="496"/>
    </location>
</feature>
<organism evidence="11 12">
    <name type="scientific">Micromonospora pisi</name>
    <dbReference type="NCBI Taxonomy" id="589240"/>
    <lineage>
        <taxon>Bacteria</taxon>
        <taxon>Bacillati</taxon>
        <taxon>Actinomycetota</taxon>
        <taxon>Actinomycetes</taxon>
        <taxon>Micromonosporales</taxon>
        <taxon>Micromonosporaceae</taxon>
        <taxon>Micromonospora</taxon>
    </lineage>
</organism>
<dbReference type="InterPro" id="IPR000719">
    <property type="entry name" value="Prot_kinase_dom"/>
</dbReference>
<name>A0A495JJH4_9ACTN</name>
<dbReference type="Pfam" id="PF00069">
    <property type="entry name" value="Pkinase"/>
    <property type="match status" value="1"/>
</dbReference>
<keyword evidence="4 7" id="KW-0547">Nucleotide-binding</keyword>
<dbReference type="Gene3D" id="1.10.510.10">
    <property type="entry name" value="Transferase(Phosphotransferase) domain 1"/>
    <property type="match status" value="1"/>
</dbReference>
<dbReference type="GO" id="GO:0004674">
    <property type="term" value="F:protein serine/threonine kinase activity"/>
    <property type="evidence" value="ECO:0007669"/>
    <property type="project" value="UniProtKB-KW"/>
</dbReference>
<keyword evidence="6 7" id="KW-0067">ATP-binding</keyword>
<feature type="compositionally biased region" description="Pro residues" evidence="8">
    <location>
        <begin position="418"/>
        <end position="434"/>
    </location>
</feature>
<evidence type="ECO:0000256" key="3">
    <source>
        <dbReference type="ARBA" id="ARBA00022679"/>
    </source>
</evidence>
<dbReference type="AlphaFoldDB" id="A0A495JJH4"/>
<keyword evidence="5 11" id="KW-0418">Kinase</keyword>
<proteinExistence type="predicted"/>
<dbReference type="SMART" id="SM00220">
    <property type="entry name" value="S_TKc"/>
    <property type="match status" value="1"/>
</dbReference>
<evidence type="ECO:0000256" key="6">
    <source>
        <dbReference type="ARBA" id="ARBA00022840"/>
    </source>
</evidence>
<evidence type="ECO:0000256" key="4">
    <source>
        <dbReference type="ARBA" id="ARBA00022741"/>
    </source>
</evidence>
<feature type="compositionally biased region" description="Low complexity" evidence="8">
    <location>
        <begin position="403"/>
        <end position="417"/>
    </location>
</feature>
<protein>
    <recommendedName>
        <fullName evidence="1">non-specific serine/threonine protein kinase</fullName>
        <ecNumber evidence="1">2.7.11.1</ecNumber>
    </recommendedName>
</protein>
<feature type="compositionally biased region" description="Low complexity" evidence="8">
    <location>
        <begin position="309"/>
        <end position="322"/>
    </location>
</feature>
<feature type="domain" description="Protein kinase" evidence="10">
    <location>
        <begin position="13"/>
        <end position="267"/>
    </location>
</feature>
<dbReference type="SUPFAM" id="SSF56112">
    <property type="entry name" value="Protein kinase-like (PK-like)"/>
    <property type="match status" value="1"/>
</dbReference>
<comment type="caution">
    <text evidence="11">The sequence shown here is derived from an EMBL/GenBank/DDBJ whole genome shotgun (WGS) entry which is preliminary data.</text>
</comment>
<feature type="compositionally biased region" description="Low complexity" evidence="8">
    <location>
        <begin position="536"/>
        <end position="553"/>
    </location>
</feature>
<keyword evidence="2 11" id="KW-0723">Serine/threonine-protein kinase</keyword>
<dbReference type="InterPro" id="IPR011009">
    <property type="entry name" value="Kinase-like_dom_sf"/>
</dbReference>
<keyword evidence="12" id="KW-1185">Reference proteome</keyword>
<feature type="compositionally biased region" description="Low complexity" evidence="8">
    <location>
        <begin position="511"/>
        <end position="529"/>
    </location>
</feature>
<keyword evidence="9" id="KW-0472">Membrane</keyword>
<evidence type="ECO:0000313" key="12">
    <source>
        <dbReference type="Proteomes" id="UP000277671"/>
    </source>
</evidence>
<feature type="region of interest" description="Disordered" evidence="8">
    <location>
        <begin position="334"/>
        <end position="452"/>
    </location>
</feature>
<dbReference type="OrthoDB" id="9762169at2"/>
<feature type="region of interest" description="Disordered" evidence="8">
    <location>
        <begin position="499"/>
        <end position="568"/>
    </location>
</feature>
<keyword evidence="9" id="KW-0812">Transmembrane</keyword>
<dbReference type="Proteomes" id="UP000277671">
    <property type="component" value="Unassembled WGS sequence"/>
</dbReference>
<dbReference type="PANTHER" id="PTHR43289">
    <property type="entry name" value="MITOGEN-ACTIVATED PROTEIN KINASE KINASE KINASE 20-RELATED"/>
    <property type="match status" value="1"/>
</dbReference>
<dbReference type="CDD" id="cd14014">
    <property type="entry name" value="STKc_PknB_like"/>
    <property type="match status" value="1"/>
</dbReference>
<evidence type="ECO:0000256" key="7">
    <source>
        <dbReference type="PROSITE-ProRule" id="PRU10141"/>
    </source>
</evidence>
<dbReference type="RefSeq" id="WP_121157160.1">
    <property type="nucleotide sequence ID" value="NZ_RBKT01000001.1"/>
</dbReference>
<dbReference type="PROSITE" id="PS50011">
    <property type="entry name" value="PROTEIN_KINASE_DOM"/>
    <property type="match status" value="1"/>
</dbReference>
<dbReference type="EC" id="2.7.11.1" evidence="1"/>
<dbReference type="PROSITE" id="PS00107">
    <property type="entry name" value="PROTEIN_KINASE_ATP"/>
    <property type="match status" value="1"/>
</dbReference>
<dbReference type="PANTHER" id="PTHR43289:SF6">
    <property type="entry name" value="SERINE_THREONINE-PROTEIN KINASE NEKL-3"/>
    <property type="match status" value="1"/>
</dbReference>
<evidence type="ECO:0000256" key="9">
    <source>
        <dbReference type="SAM" id="Phobius"/>
    </source>
</evidence>
<feature type="compositionally biased region" description="Low complexity" evidence="8">
    <location>
        <begin position="334"/>
        <end position="346"/>
    </location>
</feature>
<evidence type="ECO:0000256" key="5">
    <source>
        <dbReference type="ARBA" id="ARBA00022777"/>
    </source>
</evidence>
<evidence type="ECO:0000313" key="11">
    <source>
        <dbReference type="EMBL" id="RKR88544.1"/>
    </source>
</evidence>
<feature type="compositionally biased region" description="Low complexity" evidence="8">
    <location>
        <begin position="435"/>
        <end position="448"/>
    </location>
</feature>
<keyword evidence="9" id="KW-1133">Transmembrane helix</keyword>
<evidence type="ECO:0000256" key="1">
    <source>
        <dbReference type="ARBA" id="ARBA00012513"/>
    </source>
</evidence>